<name>A0AC61DD00_9FIRM</name>
<protein>
    <submittedName>
        <fullName evidence="1">Uncharacterized protein</fullName>
    </submittedName>
</protein>
<gene>
    <name evidence="1" type="ORF">CS063_10405</name>
</gene>
<evidence type="ECO:0000313" key="1">
    <source>
        <dbReference type="EMBL" id="PHV70491.1"/>
    </source>
</evidence>
<sequence>MKGLILGSVLIIILLGYLIMDKLDRFMMRGGFVEEKISPVQILLFGEGRLVYQIENYLKEKEMTYELITEITAVEKCKNCGYLLALSEDDVENLMICSLAKKRWEFRKSLALCNDSANQSIFRQYGVKVLERQTLSFELQVSILKEIIKNACA</sequence>
<keyword evidence="2" id="KW-1185">Reference proteome</keyword>
<dbReference type="Proteomes" id="UP000224460">
    <property type="component" value="Unassembled WGS sequence"/>
</dbReference>
<proteinExistence type="predicted"/>
<organism evidence="1 2">
    <name type="scientific">Sporanaerobium hydrogeniformans</name>
    <dbReference type="NCBI Taxonomy" id="3072179"/>
    <lineage>
        <taxon>Bacteria</taxon>
        <taxon>Bacillati</taxon>
        <taxon>Bacillota</taxon>
        <taxon>Clostridia</taxon>
        <taxon>Lachnospirales</taxon>
        <taxon>Lachnospiraceae</taxon>
        <taxon>Sporanaerobium</taxon>
    </lineage>
</organism>
<reference evidence="1" key="1">
    <citation type="submission" date="2017-10" db="EMBL/GenBank/DDBJ databases">
        <title>Genome sequence of cellulolytic Lachnospiraceae bacterium XHS1971 isolated from hotspring sediment.</title>
        <authorList>
            <person name="Vasudevan G."/>
            <person name="Joshi A.J."/>
            <person name="Hivarkar S."/>
            <person name="Lanjekar V.B."/>
            <person name="Dhakephalkar P.K."/>
            <person name="Dagar S."/>
        </authorList>
    </citation>
    <scope>NUCLEOTIDE SEQUENCE</scope>
    <source>
        <strain evidence="1">XHS1971</strain>
    </source>
</reference>
<dbReference type="EMBL" id="PEDL01000010">
    <property type="protein sequence ID" value="PHV70491.1"/>
    <property type="molecule type" value="Genomic_DNA"/>
</dbReference>
<accession>A0AC61DD00</accession>
<comment type="caution">
    <text evidence="1">The sequence shown here is derived from an EMBL/GenBank/DDBJ whole genome shotgun (WGS) entry which is preliminary data.</text>
</comment>
<evidence type="ECO:0000313" key="2">
    <source>
        <dbReference type="Proteomes" id="UP000224460"/>
    </source>
</evidence>